<dbReference type="Proteomes" id="UP001596507">
    <property type="component" value="Unassembled WGS sequence"/>
</dbReference>
<dbReference type="InterPro" id="IPR001764">
    <property type="entry name" value="Glyco_hydro_3_N"/>
</dbReference>
<keyword evidence="2 4" id="KW-0378">Hydrolase</keyword>
<evidence type="ECO:0000256" key="4">
    <source>
        <dbReference type="RuleBase" id="RU361161"/>
    </source>
</evidence>
<dbReference type="InterPro" id="IPR026891">
    <property type="entry name" value="Fn3-like"/>
</dbReference>
<evidence type="ECO:0000259" key="5">
    <source>
        <dbReference type="SMART" id="SM01217"/>
    </source>
</evidence>
<dbReference type="PRINTS" id="PR00133">
    <property type="entry name" value="GLHYDRLASE3"/>
</dbReference>
<keyword evidence="7" id="KW-1185">Reference proteome</keyword>
<dbReference type="InterPro" id="IPR013783">
    <property type="entry name" value="Ig-like_fold"/>
</dbReference>
<feature type="domain" description="Fibronectin type III-like" evidence="5">
    <location>
        <begin position="582"/>
        <end position="652"/>
    </location>
</feature>
<comment type="caution">
    <text evidence="6">The sequence shown here is derived from an EMBL/GenBank/DDBJ whole genome shotgun (WGS) entry which is preliminary data.</text>
</comment>
<dbReference type="SUPFAM" id="SSF51445">
    <property type="entry name" value="(Trans)glycosidases"/>
    <property type="match status" value="1"/>
</dbReference>
<dbReference type="Pfam" id="PF01915">
    <property type="entry name" value="Glyco_hydro_3_C"/>
    <property type="match status" value="1"/>
</dbReference>
<dbReference type="InterPro" id="IPR017853">
    <property type="entry name" value="GH"/>
</dbReference>
<dbReference type="Pfam" id="PF00933">
    <property type="entry name" value="Glyco_hydro_3"/>
    <property type="match status" value="1"/>
</dbReference>
<evidence type="ECO:0000256" key="2">
    <source>
        <dbReference type="ARBA" id="ARBA00022801"/>
    </source>
</evidence>
<evidence type="ECO:0000313" key="7">
    <source>
        <dbReference type="Proteomes" id="UP001596507"/>
    </source>
</evidence>
<dbReference type="PANTHER" id="PTHR42715:SF10">
    <property type="entry name" value="BETA-GLUCOSIDASE"/>
    <property type="match status" value="1"/>
</dbReference>
<proteinExistence type="inferred from homology"/>
<dbReference type="InterPro" id="IPR019800">
    <property type="entry name" value="Glyco_hydro_3_AS"/>
</dbReference>
<keyword evidence="4" id="KW-0326">Glycosidase</keyword>
<evidence type="ECO:0000256" key="3">
    <source>
        <dbReference type="ARBA" id="ARBA00023277"/>
    </source>
</evidence>
<accession>A0ABW2HDX0</accession>
<dbReference type="EMBL" id="JBHTBE010000002">
    <property type="protein sequence ID" value="MFC7269412.1"/>
    <property type="molecule type" value="Genomic_DNA"/>
</dbReference>
<dbReference type="PROSITE" id="PS00775">
    <property type="entry name" value="GLYCOSYL_HYDROL_F3"/>
    <property type="match status" value="1"/>
</dbReference>
<dbReference type="RefSeq" id="WP_262874329.1">
    <property type="nucleotide sequence ID" value="NZ_BAABKW010000004.1"/>
</dbReference>
<dbReference type="PANTHER" id="PTHR42715">
    <property type="entry name" value="BETA-GLUCOSIDASE"/>
    <property type="match status" value="1"/>
</dbReference>
<organism evidence="6 7">
    <name type="scientific">Microbacterium fluvii</name>
    <dbReference type="NCBI Taxonomy" id="415215"/>
    <lineage>
        <taxon>Bacteria</taxon>
        <taxon>Bacillati</taxon>
        <taxon>Actinomycetota</taxon>
        <taxon>Actinomycetes</taxon>
        <taxon>Micrococcales</taxon>
        <taxon>Microbacteriaceae</taxon>
        <taxon>Microbacterium</taxon>
    </lineage>
</organism>
<dbReference type="InterPro" id="IPR036962">
    <property type="entry name" value="Glyco_hydro_3_N_sf"/>
</dbReference>
<dbReference type="InterPro" id="IPR002772">
    <property type="entry name" value="Glyco_hydro_3_C"/>
</dbReference>
<dbReference type="SUPFAM" id="SSF52279">
    <property type="entry name" value="Beta-D-glucan exohydrolase, C-terminal domain"/>
    <property type="match status" value="1"/>
</dbReference>
<dbReference type="Gene3D" id="3.20.20.300">
    <property type="entry name" value="Glycoside hydrolase, family 3, N-terminal domain"/>
    <property type="match status" value="1"/>
</dbReference>
<dbReference type="Gene3D" id="2.60.40.10">
    <property type="entry name" value="Immunoglobulins"/>
    <property type="match status" value="1"/>
</dbReference>
<comment type="similarity">
    <text evidence="1 4">Belongs to the glycosyl hydrolase 3 family.</text>
</comment>
<dbReference type="GO" id="GO:0016787">
    <property type="term" value="F:hydrolase activity"/>
    <property type="evidence" value="ECO:0007669"/>
    <property type="project" value="UniProtKB-KW"/>
</dbReference>
<dbReference type="InterPro" id="IPR036881">
    <property type="entry name" value="Glyco_hydro_3_C_sf"/>
</dbReference>
<dbReference type="Gene3D" id="3.40.50.1700">
    <property type="entry name" value="Glycoside hydrolase family 3 C-terminal domain"/>
    <property type="match status" value="1"/>
</dbReference>
<name>A0ABW2HDX0_9MICO</name>
<gene>
    <name evidence="6" type="ORF">ACFQRL_10610</name>
</gene>
<sequence>MTDTAAPSITDLVAQLTLDEKVLLLEGVDSWNTNGIPRLGVRRLFLTDGPHGVRKVRSDSGAFGLAEAEPSTAFPTSTTLAKTWDPALAREVGAAIGRESAALGVDVLLAPGVNIMRSPLCGRNFEYFSEDPLVAGVFGAAFVQGVQSTGVAASVKHFAANSNEDYRFVGDSVVDERALREIYLRAFERIVKDAAPATVMCAYNRLNGTFCSEDRELLTDILRDEWGFDGLVMTDWGATNDRVAGIVAGCELDMPGGVEHNRTELLSAVHDGRLPEEILDQAVARVLSLVERCTHDHEAAPVDAAAHGALATRVAVEGAVLLANDGTLPLAASAGGLVVIGEQFERMRYQGAGSSLISPPATVSPRRAFDTRSVGYRYARGYRSLDVRGDSDLHREAVEAARDAETVLFFGGLGDLEESEGFDRSSMTLPAAQVELLNALVDAGARVVLVLSTGSPVEIPRHDELSAVLLLSLPGMNGGEAAARLLFGEEGPSGRLTESWPLTAADASCQADYDRSAIAAYYESIYVGYRFYDAAGTALRYPFGHGLGYTEFVSRDLEVTIADGRVIASVTVANTGERAGAEVVQVYVRNNRGRVFKAEKELRVFEKVRLAAGASRRVTLEFPVHDLAFWSVEEHDWVLEDGEYEVLVAASAADVRLSAPLVVEEGCASRSPYPASVDAAYAAPPTSIPAAFSTLIGRRLPVAPTERFGMQTRLGDARGTILGGLFLRAVMGRVTRDFTTAMALPDSLERDARVKSAHFVMRMMPAMSLRAMVMSSSGGLPLPIAEGLSLLSAGHPVRAARAFLSRGHRPFTAR</sequence>
<keyword evidence="3" id="KW-0119">Carbohydrate metabolism</keyword>
<evidence type="ECO:0000313" key="6">
    <source>
        <dbReference type="EMBL" id="MFC7269412.1"/>
    </source>
</evidence>
<protein>
    <submittedName>
        <fullName evidence="6">Glycoside hydrolase family 3 N-terminal domain-containing protein</fullName>
    </submittedName>
</protein>
<reference evidence="7" key="1">
    <citation type="journal article" date="2019" name="Int. J. Syst. Evol. Microbiol.">
        <title>The Global Catalogue of Microorganisms (GCM) 10K type strain sequencing project: providing services to taxonomists for standard genome sequencing and annotation.</title>
        <authorList>
            <consortium name="The Broad Institute Genomics Platform"/>
            <consortium name="The Broad Institute Genome Sequencing Center for Infectious Disease"/>
            <person name="Wu L."/>
            <person name="Ma J."/>
        </authorList>
    </citation>
    <scope>NUCLEOTIDE SEQUENCE [LARGE SCALE GENOMIC DNA]</scope>
    <source>
        <strain evidence="7">CGMCC 1.15772</strain>
    </source>
</reference>
<dbReference type="Pfam" id="PF14310">
    <property type="entry name" value="Fn3-like"/>
    <property type="match status" value="1"/>
</dbReference>
<dbReference type="SMART" id="SM01217">
    <property type="entry name" value="Fn3_like"/>
    <property type="match status" value="1"/>
</dbReference>
<evidence type="ECO:0000256" key="1">
    <source>
        <dbReference type="ARBA" id="ARBA00005336"/>
    </source>
</evidence>
<dbReference type="InterPro" id="IPR050288">
    <property type="entry name" value="Cellulose_deg_GH3"/>
</dbReference>